<sequence>MGGTSSKVNGGKDENGVVVEYEGKEHFEMDARSGSSYYPKALSLCGKMMAIQSYADGQSRCKPYLAVIYLDGEKRVNGQDGGNEERERGNNKVTSSSPPPSYLMSLSSTTRSTVLDECVPSKVESACFSPCSQYLAVLCQNGTLYIWRIAARRSDLRVKREANRISGSTCNLMPYAQSPPFLLLASFRPLEGMPFFTPVIVKKINAKRECGVKCFFSHSGHTLSIVMSNSLHYFHFSAEFGTLVPCCTFQPPSGVGKRERLSRFYRSSPYFDTGQVERVNRFPDYWLSFADARVHEGENIWRCSKLKEGSDSVISEARQQTARGNKVTGGTHAISCGGHLLKCEIDWNGFDDLGNEMKKKRFSLHAWSSSGNVMGILVHQDREAYYYPRAGILLLLAQYTSLRFLQWIEMGERGNKPTYMFDIQFGPNSDRFLFAHIRYGGDHFLHVYRKREDEGEVRSQLSTSFSFQRVQKVKLEFEGSWSRTCTFFSPSLSHLYTWDGDNNAVLKFKLPQGEIGGRKREKGETEKIMPSFILHAVTIPTSSLSFLSSFFI</sequence>
<dbReference type="EMBL" id="HBIB01036886">
    <property type="protein sequence ID" value="CAE0261723.1"/>
    <property type="molecule type" value="Transcribed_RNA"/>
</dbReference>
<gene>
    <name evidence="2" type="ORF">PBIL07802_LOCUS24016</name>
</gene>
<feature type="region of interest" description="Disordered" evidence="1">
    <location>
        <begin position="76"/>
        <end position="104"/>
    </location>
</feature>
<reference evidence="2" key="1">
    <citation type="submission" date="2021-01" db="EMBL/GenBank/DDBJ databases">
        <authorList>
            <person name="Corre E."/>
            <person name="Pelletier E."/>
            <person name="Niang G."/>
            <person name="Scheremetjew M."/>
            <person name="Finn R."/>
            <person name="Kale V."/>
            <person name="Holt S."/>
            <person name="Cochrane G."/>
            <person name="Meng A."/>
            <person name="Brown T."/>
            <person name="Cohen L."/>
        </authorList>
    </citation>
    <scope>NUCLEOTIDE SEQUENCE</scope>
    <source>
        <strain evidence="2">NIES-2562</strain>
    </source>
</reference>
<accession>A0A7S3GCE2</accession>
<evidence type="ECO:0000313" key="2">
    <source>
        <dbReference type="EMBL" id="CAE0261723.1"/>
    </source>
</evidence>
<evidence type="ECO:0000256" key="1">
    <source>
        <dbReference type="SAM" id="MobiDB-lite"/>
    </source>
</evidence>
<dbReference type="AlphaFoldDB" id="A0A7S3GCE2"/>
<feature type="compositionally biased region" description="Basic and acidic residues" evidence="1">
    <location>
        <begin position="76"/>
        <end position="90"/>
    </location>
</feature>
<organism evidence="2">
    <name type="scientific">Palpitomonas bilix</name>
    <dbReference type="NCBI Taxonomy" id="652834"/>
    <lineage>
        <taxon>Eukaryota</taxon>
        <taxon>Eukaryota incertae sedis</taxon>
    </lineage>
</organism>
<name>A0A7S3GCE2_9EUKA</name>
<proteinExistence type="predicted"/>
<protein>
    <submittedName>
        <fullName evidence="2">Uncharacterized protein</fullName>
    </submittedName>
</protein>
<dbReference type="SUPFAM" id="SSF82171">
    <property type="entry name" value="DPP6 N-terminal domain-like"/>
    <property type="match status" value="1"/>
</dbReference>